<gene>
    <name evidence="2" type="ORF">PPSIR1_19244</name>
</gene>
<proteinExistence type="predicted"/>
<evidence type="ECO:0000256" key="1">
    <source>
        <dbReference type="SAM" id="MobiDB-lite"/>
    </source>
</evidence>
<dbReference type="STRING" id="391625.PPSIR1_19244"/>
<feature type="compositionally biased region" description="Low complexity" evidence="1">
    <location>
        <begin position="587"/>
        <end position="596"/>
    </location>
</feature>
<accession>A6G814</accession>
<protein>
    <recommendedName>
        <fullName evidence="4">Peptidase C14, caspase catalytic subunit p20</fullName>
    </recommendedName>
</protein>
<dbReference type="RefSeq" id="WP_006972859.1">
    <property type="nucleotide sequence ID" value="NZ_ABCS01000037.1"/>
</dbReference>
<name>A6G814_9BACT</name>
<dbReference type="Gene3D" id="3.40.50.1460">
    <property type="match status" value="1"/>
</dbReference>
<evidence type="ECO:0000313" key="2">
    <source>
        <dbReference type="EMBL" id="EDM77976.1"/>
    </source>
</evidence>
<keyword evidence="3" id="KW-1185">Reference proteome</keyword>
<reference evidence="2 3" key="1">
    <citation type="submission" date="2007-06" db="EMBL/GenBank/DDBJ databases">
        <authorList>
            <person name="Shimkets L."/>
            <person name="Ferriera S."/>
            <person name="Johnson J."/>
            <person name="Kravitz S."/>
            <person name="Beeson K."/>
            <person name="Sutton G."/>
            <person name="Rogers Y.-H."/>
            <person name="Friedman R."/>
            <person name="Frazier M."/>
            <person name="Venter J.C."/>
        </authorList>
    </citation>
    <scope>NUCLEOTIDE SEQUENCE [LARGE SCALE GENOMIC DNA]</scope>
    <source>
        <strain evidence="2 3">SIR-1</strain>
    </source>
</reference>
<sequence>MKYALLVGVSDTDPAEPFDATPSLAAMESLLTGLGGWSVTRIEGSEADRSGILAALDRLEAVAEEADAVLFYFFGHGGVVELEDQRPPLGGRPVFYVVAARKRAQWCFTGILDVELSMALARIERRCANVSAIIDSCYSAQIVRGPVRKVPKSPDWVHALAAKQEPARAQALLHPISHPHIPRLCAASSLRYGFGDAVPGGNLGRLTSLVCELVGEVGEVERLTWAALADRVRERAIWRLGCEEQWVSLAGPSHRYLFSTRSSKLRGTVGFVPHADAKGQPLPSSHGGWIRAGLLQGVEMGDRWALVDALVDGRGEAQRLARLRVVALDLNRARLEPEGAGEASVGSSAVLLEAARRDPVACEDPELSARLAQSPWLRPAAEGEESKAVVCVEADGALGLSCAWAAFAGLRVQADAEGRGEALERLEDWARARRLTQLGAYVDEPRARARLSVAPSPRARARPLRGDVRLRAGTWLSARVESLAKAQGLFVSVVVIDGRGRARLLDDAEPDGIELLPGERRLFGVHPGRGRGGFALSWPGGTDPSASLPLYVVVLASRRPIPLRHLIPSRLDLGIPDDRPRRRRAVSRAIRASPRPKTGPEVTRDWSVEVLEFSLDHSGDSSSNV</sequence>
<evidence type="ECO:0008006" key="4">
    <source>
        <dbReference type="Google" id="ProtNLM"/>
    </source>
</evidence>
<dbReference type="Proteomes" id="UP000005801">
    <property type="component" value="Unassembled WGS sequence"/>
</dbReference>
<dbReference type="eggNOG" id="COG4249">
    <property type="taxonomic scope" value="Bacteria"/>
</dbReference>
<comment type="caution">
    <text evidence="2">The sequence shown here is derived from an EMBL/GenBank/DDBJ whole genome shotgun (WGS) entry which is preliminary data.</text>
</comment>
<dbReference type="EMBL" id="ABCS01000037">
    <property type="protein sequence ID" value="EDM77976.1"/>
    <property type="molecule type" value="Genomic_DNA"/>
</dbReference>
<feature type="region of interest" description="Disordered" evidence="1">
    <location>
        <begin position="583"/>
        <end position="602"/>
    </location>
</feature>
<dbReference type="AlphaFoldDB" id="A6G814"/>
<dbReference type="OrthoDB" id="5489622at2"/>
<organism evidence="2 3">
    <name type="scientific">Plesiocystis pacifica SIR-1</name>
    <dbReference type="NCBI Taxonomy" id="391625"/>
    <lineage>
        <taxon>Bacteria</taxon>
        <taxon>Pseudomonadati</taxon>
        <taxon>Myxococcota</taxon>
        <taxon>Polyangia</taxon>
        <taxon>Nannocystales</taxon>
        <taxon>Nannocystaceae</taxon>
        <taxon>Plesiocystis</taxon>
    </lineage>
</organism>
<evidence type="ECO:0000313" key="3">
    <source>
        <dbReference type="Proteomes" id="UP000005801"/>
    </source>
</evidence>